<feature type="compositionally biased region" description="Low complexity" evidence="1">
    <location>
        <begin position="42"/>
        <end position="55"/>
    </location>
</feature>
<dbReference type="RefSeq" id="XP_008045463.1">
    <property type="nucleotide sequence ID" value="XM_008047272.1"/>
</dbReference>
<organism evidence="2 3">
    <name type="scientific">Trametes versicolor (strain FP-101664)</name>
    <name type="common">White-rot fungus</name>
    <name type="synonym">Coriolus versicolor</name>
    <dbReference type="NCBI Taxonomy" id="717944"/>
    <lineage>
        <taxon>Eukaryota</taxon>
        <taxon>Fungi</taxon>
        <taxon>Dikarya</taxon>
        <taxon>Basidiomycota</taxon>
        <taxon>Agaricomycotina</taxon>
        <taxon>Agaricomycetes</taxon>
        <taxon>Polyporales</taxon>
        <taxon>Polyporaceae</taxon>
        <taxon>Trametes</taxon>
    </lineage>
</organism>
<accession>R7S9I4</accession>
<proteinExistence type="predicted"/>
<dbReference type="KEGG" id="tvs:TRAVEDRAFT_176136"/>
<gene>
    <name evidence="2" type="ORF">TRAVEDRAFT_176136</name>
</gene>
<protein>
    <recommendedName>
        <fullName evidence="4">F-box domain-containing protein</fullName>
    </recommendedName>
</protein>
<reference evidence="3" key="1">
    <citation type="journal article" date="2012" name="Science">
        <title>The Paleozoic origin of enzymatic lignin decomposition reconstructed from 31 fungal genomes.</title>
        <authorList>
            <person name="Floudas D."/>
            <person name="Binder M."/>
            <person name="Riley R."/>
            <person name="Barry K."/>
            <person name="Blanchette R.A."/>
            <person name="Henrissat B."/>
            <person name="Martinez A.T."/>
            <person name="Otillar R."/>
            <person name="Spatafora J.W."/>
            <person name="Yadav J.S."/>
            <person name="Aerts A."/>
            <person name="Benoit I."/>
            <person name="Boyd A."/>
            <person name="Carlson A."/>
            <person name="Copeland A."/>
            <person name="Coutinho P.M."/>
            <person name="de Vries R.P."/>
            <person name="Ferreira P."/>
            <person name="Findley K."/>
            <person name="Foster B."/>
            <person name="Gaskell J."/>
            <person name="Glotzer D."/>
            <person name="Gorecki P."/>
            <person name="Heitman J."/>
            <person name="Hesse C."/>
            <person name="Hori C."/>
            <person name="Igarashi K."/>
            <person name="Jurgens J.A."/>
            <person name="Kallen N."/>
            <person name="Kersten P."/>
            <person name="Kohler A."/>
            <person name="Kuees U."/>
            <person name="Kumar T.K.A."/>
            <person name="Kuo A."/>
            <person name="LaButti K."/>
            <person name="Larrondo L.F."/>
            <person name="Lindquist E."/>
            <person name="Ling A."/>
            <person name="Lombard V."/>
            <person name="Lucas S."/>
            <person name="Lundell T."/>
            <person name="Martin R."/>
            <person name="McLaughlin D.J."/>
            <person name="Morgenstern I."/>
            <person name="Morin E."/>
            <person name="Murat C."/>
            <person name="Nagy L.G."/>
            <person name="Nolan M."/>
            <person name="Ohm R.A."/>
            <person name="Patyshakuliyeva A."/>
            <person name="Rokas A."/>
            <person name="Ruiz-Duenas F.J."/>
            <person name="Sabat G."/>
            <person name="Salamov A."/>
            <person name="Samejima M."/>
            <person name="Schmutz J."/>
            <person name="Slot J.C."/>
            <person name="St John F."/>
            <person name="Stenlid J."/>
            <person name="Sun H."/>
            <person name="Sun S."/>
            <person name="Syed K."/>
            <person name="Tsang A."/>
            <person name="Wiebenga A."/>
            <person name="Young D."/>
            <person name="Pisabarro A."/>
            <person name="Eastwood D.C."/>
            <person name="Martin F."/>
            <person name="Cullen D."/>
            <person name="Grigoriev I.V."/>
            <person name="Hibbett D.S."/>
        </authorList>
    </citation>
    <scope>NUCLEOTIDE SEQUENCE [LARGE SCALE GENOMIC DNA]</scope>
    <source>
        <strain evidence="3">FP-101664</strain>
    </source>
</reference>
<evidence type="ECO:0000313" key="3">
    <source>
        <dbReference type="Proteomes" id="UP000054317"/>
    </source>
</evidence>
<dbReference type="AlphaFoldDB" id="R7S9I4"/>
<keyword evidence="3" id="KW-1185">Reference proteome</keyword>
<dbReference type="OrthoDB" id="3270296at2759"/>
<dbReference type="Proteomes" id="UP000054317">
    <property type="component" value="Unassembled WGS sequence"/>
</dbReference>
<evidence type="ECO:0000256" key="1">
    <source>
        <dbReference type="SAM" id="MobiDB-lite"/>
    </source>
</evidence>
<name>R7S9I4_TRAVS</name>
<dbReference type="GeneID" id="19411606"/>
<evidence type="ECO:0000313" key="2">
    <source>
        <dbReference type="EMBL" id="EIW51584.1"/>
    </source>
</evidence>
<dbReference type="InterPro" id="IPR032675">
    <property type="entry name" value="LRR_dom_sf"/>
</dbReference>
<dbReference type="CDD" id="cd09917">
    <property type="entry name" value="F-box_SF"/>
    <property type="match status" value="1"/>
</dbReference>
<dbReference type="Gene3D" id="3.80.10.10">
    <property type="entry name" value="Ribonuclease Inhibitor"/>
    <property type="match status" value="1"/>
</dbReference>
<feature type="region of interest" description="Disordered" evidence="1">
    <location>
        <begin position="1"/>
        <end position="55"/>
    </location>
</feature>
<sequence>MSSTTGSIRPLPAGTGSGRKAAARGRLPTSVSNPGSKAKHTSPGPSSASTTSLALSGFAKAAPNANSKAKPGKPKAKAGVRALHPVDTNVAAHDRTDPFAALTTLRQLLSALPARPGSAQYKLAPEEHRLAVHLLGIVEPFVQDTAPCTCGCTCKARRTLVRLPTEILDAVAFWVDGPRDLRALAGTCRRMWEVVVPRHAEYRVVRAKASAVRVWHHLVVHRALARNVRRLEVLNERAPAGREVVPAGIRLTETDLESTEDELGMHVKQERWLIRALERMTALTSVKWECGHSLVAFESVWPVLAKCGSIEEVEVHDNLVFQPTAHEDASESEPEEGASAKPGQLVLRDLKKAGFHGAKSTFGASKEPDLAQISAMLNGCPNIETLAISYVPRRAPGFFNPVADDLLLCGRWTRLRSLTLTSLWCTPDAGLDAAAAFLLAHVDLEVLHLDVAFGAGGQAGGGALATFKFPTGCLPRLRELKAGRDLASALLACPTDADADARPLETLKGVRLSGSPRDRLFLENLKLHGASVRRLELAGWNDMEDVKRLAECVPRLTWLDLGKKEGAANGAAAGPASKVAQPANVSSHFTEWANVLANFSELTTFHGVRFFYEVATSDGAVLSLSDRSRVRKNDEVAAVLAWKCPKLRRVDHWEDGAGKVLVLVRDAEKVRYEVRRIKV</sequence>
<dbReference type="EMBL" id="JH711799">
    <property type="protein sequence ID" value="EIW51584.1"/>
    <property type="molecule type" value="Genomic_DNA"/>
</dbReference>
<dbReference type="OMA" id="WKCAKLR"/>
<evidence type="ECO:0008006" key="4">
    <source>
        <dbReference type="Google" id="ProtNLM"/>
    </source>
</evidence>